<dbReference type="SMART" id="SM00028">
    <property type="entry name" value="TPR"/>
    <property type="match status" value="6"/>
</dbReference>
<dbReference type="STRING" id="1121301.SAMN02745912_02411"/>
<sequence>MMQRIKTELDKIRQDIPFIYELYPDDTREGLKDYLEECSKNRSIIIEYDAKENKSFLGYWINDVYKHYDQEAPDEIKDIIKIGVNITKVGIFTTSLLLGNGAPIILSFLGGGITIGEKIAEKKIKNNSENRKEEIAANALKLFTKQRKNLLRPELLVLGGIRLLYELSKITRMVFHIKNPEYLSTLDIQFLRQYYNLFKDKSSRIRFSKEVEDYADKHTKEAKTHVLTIFDWKDEDPREWNDFVEKENLQNCMKFRWFLRRYKMVDDLHGDILNQVVSEDVFVGRVKILDELKNDLRQALCEKTIKIRRIQGNSGMGKTTLAKKFINEILSNNWVMPVTILQSSYSGENIKIRGGLTEIRSALNNLKLKTDISFKKEIKKKLIEAYKTNANFWEYAKDKFSLGCDAESIITPVVEMAGGNLGLVGQIIGTAGGINDIAQTLQTSLDRFLRKRKPIVKADESTKSINIIIDNLFRDFCNSCEKNKMRNGLVWIIDDMQWMDIDSITYFNRILESKFFSEIPIYIVFLERPSDFVSRIKSDKEKDKLVKMQGLLSKYTVKLDGFVMEDIYSILNQCIQGDAEKAALIAKNLWKWFVNEDNDRTIEPLFLVESINLLAEQEDDYKLLIFDNEAGQWKWVKDNLEQIDKKIKSILYRWNLQSKKEFKEYGFTPSGVAVMEERLHRLQKHFNKEKGEILLSLLEIGAFIGEPFILQAVKIYLQNTEKFNFYVDADLEDIENSYGIILKYNNDIINDRLLAYIYSHSLYKQYMVIRFYKNNEDIKQIHSKVFDSLHNIIKRKDISSKILTHIYEQAVEHAIASQEAKIFKKAINYALYLAINEDKSLQPRKQLSYFQKALLLCQGSQEDSTLILNFIRANLGRLYYELGEYNLGLDLVSQVISELNDDEYDLVIFKQLECQLLSGLSKFREASEKGIELLKLIENKYGKDSEQYKITMDNQAHILMNLNKAEEAREIQEELVKWSVKEHGNEDSETLIYKDNLASTYRTLGYCEEALDLEHQVYKLAKSVWGEKSHHTLTNMANICDTYLQIREYDKALEISQEAYKIAVSIYSERHPLSLRIMSGMAVSYRGKGLLDEALRLSLKIVEIKEGFLGQEHIETIISKNNLSRVYIDLKMLEKAEPIQKEIVEIMENGYPINIYDKIVCLQIMQEIYKGLEKYGEAKKIMNKILRLYKYVPDTHIVKLRSSFENALLYHKQKEIDKTIEILEYIINTINNNNLYFEAETEYICAIKLLLEIFFKQKRDKNIIEIAEKVLVNKGVNLDMESKIDIFYYLSFAYMRTNDFEAAMEIVNRCIDYFNRITDADYKKIAECIYLKGLIYRKTKDYDAAFSLCKKAEQIYIDNNDSNSYTRYDILIEISMIYMFKNDWLYAARNQRKAIELGDTILKKSDRDRIVQRERLANYYGRLDNWGRGKKVIKEAIELAEKYYPNDSELIDLLTQEYEYFCNQSEEDLK</sequence>
<dbReference type="Pfam" id="PF13374">
    <property type="entry name" value="TPR_10"/>
    <property type="match status" value="1"/>
</dbReference>
<protein>
    <submittedName>
        <fullName evidence="1">AAA ATPase domain-containing protein</fullName>
    </submittedName>
</protein>
<gene>
    <name evidence="1" type="ORF">SAMN02745912_02411</name>
</gene>
<dbReference type="RefSeq" id="WP_073150291.1">
    <property type="nucleotide sequence ID" value="NZ_FRAG01000029.1"/>
</dbReference>
<dbReference type="Pfam" id="PF13181">
    <property type="entry name" value="TPR_8"/>
    <property type="match status" value="1"/>
</dbReference>
<organism evidence="1 2">
    <name type="scientific">Paramaledivibacter caminithermalis (strain DSM 15212 / CIP 107654 / DViRD3)</name>
    <name type="common">Clostridium caminithermale</name>
    <dbReference type="NCBI Taxonomy" id="1121301"/>
    <lineage>
        <taxon>Bacteria</taxon>
        <taxon>Bacillati</taxon>
        <taxon>Bacillota</taxon>
        <taxon>Clostridia</taxon>
        <taxon>Peptostreptococcales</taxon>
        <taxon>Caminicellaceae</taxon>
        <taxon>Paramaledivibacter</taxon>
    </lineage>
</organism>
<dbReference type="Proteomes" id="UP000184465">
    <property type="component" value="Unassembled WGS sequence"/>
</dbReference>
<dbReference type="Pfam" id="PF13424">
    <property type="entry name" value="TPR_12"/>
    <property type="match status" value="1"/>
</dbReference>
<dbReference type="InterPro" id="IPR019734">
    <property type="entry name" value="TPR_rpt"/>
</dbReference>
<dbReference type="InterPro" id="IPR053137">
    <property type="entry name" value="NLR-like"/>
</dbReference>
<dbReference type="EMBL" id="FRAG01000029">
    <property type="protein sequence ID" value="SHK14638.1"/>
    <property type="molecule type" value="Genomic_DNA"/>
</dbReference>
<name>A0A1M6Q3B3_PARC5</name>
<dbReference type="OrthoDB" id="9812495at2"/>
<reference evidence="1 2" key="1">
    <citation type="submission" date="2016-11" db="EMBL/GenBank/DDBJ databases">
        <authorList>
            <person name="Jaros S."/>
            <person name="Januszkiewicz K."/>
            <person name="Wedrychowicz H."/>
        </authorList>
    </citation>
    <scope>NUCLEOTIDE SEQUENCE [LARGE SCALE GENOMIC DNA]</scope>
    <source>
        <strain evidence="1 2">DSM 15212</strain>
    </source>
</reference>
<proteinExistence type="predicted"/>
<dbReference type="InterPro" id="IPR011990">
    <property type="entry name" value="TPR-like_helical_dom_sf"/>
</dbReference>
<evidence type="ECO:0000313" key="1">
    <source>
        <dbReference type="EMBL" id="SHK14638.1"/>
    </source>
</evidence>
<dbReference type="PANTHER" id="PTHR46082:SF11">
    <property type="entry name" value="AAA+ ATPASE DOMAIN-CONTAINING PROTEIN-RELATED"/>
    <property type="match status" value="1"/>
</dbReference>
<evidence type="ECO:0000313" key="2">
    <source>
        <dbReference type="Proteomes" id="UP000184465"/>
    </source>
</evidence>
<dbReference type="InterPro" id="IPR027417">
    <property type="entry name" value="P-loop_NTPase"/>
</dbReference>
<dbReference type="SUPFAM" id="SSF52540">
    <property type="entry name" value="P-loop containing nucleoside triphosphate hydrolases"/>
    <property type="match status" value="1"/>
</dbReference>
<dbReference type="SUPFAM" id="SSF48452">
    <property type="entry name" value="TPR-like"/>
    <property type="match status" value="4"/>
</dbReference>
<dbReference type="Gene3D" id="1.25.40.10">
    <property type="entry name" value="Tetratricopeptide repeat domain"/>
    <property type="match status" value="3"/>
</dbReference>
<dbReference type="Gene3D" id="3.40.50.300">
    <property type="entry name" value="P-loop containing nucleotide triphosphate hydrolases"/>
    <property type="match status" value="1"/>
</dbReference>
<dbReference type="PANTHER" id="PTHR46082">
    <property type="entry name" value="ATP/GTP-BINDING PROTEIN-RELATED"/>
    <property type="match status" value="1"/>
</dbReference>
<accession>A0A1M6Q3B3</accession>
<keyword evidence="2" id="KW-1185">Reference proteome</keyword>